<evidence type="ECO:0000256" key="1">
    <source>
        <dbReference type="SAM" id="Phobius"/>
    </source>
</evidence>
<feature type="transmembrane region" description="Helical" evidence="1">
    <location>
        <begin position="360"/>
        <end position="377"/>
    </location>
</feature>
<gene>
    <name evidence="2" type="ORF">ATK86_4838</name>
</gene>
<feature type="transmembrane region" description="Helical" evidence="1">
    <location>
        <begin position="281"/>
        <end position="298"/>
    </location>
</feature>
<keyword evidence="3" id="KW-1185">Reference proteome</keyword>
<evidence type="ECO:0000313" key="3">
    <source>
        <dbReference type="Proteomes" id="UP000233766"/>
    </source>
</evidence>
<feature type="transmembrane region" description="Helical" evidence="1">
    <location>
        <begin position="330"/>
        <end position="348"/>
    </location>
</feature>
<keyword evidence="1" id="KW-0812">Transmembrane</keyword>
<feature type="transmembrane region" description="Helical" evidence="1">
    <location>
        <begin position="172"/>
        <end position="189"/>
    </location>
</feature>
<evidence type="ECO:0000313" key="2">
    <source>
        <dbReference type="EMBL" id="PKV80413.1"/>
    </source>
</evidence>
<name>A0A2N3VFK9_9NOCA</name>
<protein>
    <recommendedName>
        <fullName evidence="4">MFS transporter</fullName>
    </recommendedName>
</protein>
<feature type="transmembrane region" description="Helical" evidence="1">
    <location>
        <begin position="12"/>
        <end position="32"/>
    </location>
</feature>
<feature type="transmembrane region" description="Helical" evidence="1">
    <location>
        <begin position="77"/>
        <end position="95"/>
    </location>
</feature>
<proteinExistence type="predicted"/>
<organism evidence="2 3">
    <name type="scientific">Nocardia fluminea</name>
    <dbReference type="NCBI Taxonomy" id="134984"/>
    <lineage>
        <taxon>Bacteria</taxon>
        <taxon>Bacillati</taxon>
        <taxon>Actinomycetota</taxon>
        <taxon>Actinomycetes</taxon>
        <taxon>Mycobacteriales</taxon>
        <taxon>Nocardiaceae</taxon>
        <taxon>Nocardia</taxon>
    </lineage>
</organism>
<feature type="transmembrane region" description="Helical" evidence="1">
    <location>
        <begin position="201"/>
        <end position="226"/>
    </location>
</feature>
<feature type="transmembrane region" description="Helical" evidence="1">
    <location>
        <begin position="259"/>
        <end position="275"/>
    </location>
</feature>
<feature type="transmembrane region" description="Helical" evidence="1">
    <location>
        <begin position="305"/>
        <end position="324"/>
    </location>
</feature>
<dbReference type="EMBL" id="PJMW01000002">
    <property type="protein sequence ID" value="PKV80413.1"/>
    <property type="molecule type" value="Genomic_DNA"/>
</dbReference>
<reference evidence="2 3" key="1">
    <citation type="submission" date="2017-12" db="EMBL/GenBank/DDBJ databases">
        <title>Sequencing the genomes of 1000 Actinobacteria strains.</title>
        <authorList>
            <person name="Klenk H.-P."/>
        </authorList>
    </citation>
    <scope>NUCLEOTIDE SEQUENCE [LARGE SCALE GENOMIC DNA]</scope>
    <source>
        <strain evidence="2 3">DSM 44489</strain>
    </source>
</reference>
<feature type="transmembrane region" description="Helical" evidence="1">
    <location>
        <begin position="107"/>
        <end position="127"/>
    </location>
</feature>
<feature type="transmembrane region" description="Helical" evidence="1">
    <location>
        <begin position="397"/>
        <end position="419"/>
    </location>
</feature>
<feature type="transmembrane region" description="Helical" evidence="1">
    <location>
        <begin position="52"/>
        <end position="70"/>
    </location>
</feature>
<feature type="transmembrane region" description="Helical" evidence="1">
    <location>
        <begin position="134"/>
        <end position="152"/>
    </location>
</feature>
<accession>A0A2N3VFK9</accession>
<comment type="caution">
    <text evidence="2">The sequence shown here is derived from an EMBL/GenBank/DDBJ whole genome shotgun (WGS) entry which is preliminary data.</text>
</comment>
<dbReference type="RefSeq" id="WP_143876065.1">
    <property type="nucleotide sequence ID" value="NZ_PJMW01000002.1"/>
</dbReference>
<keyword evidence="1" id="KW-0472">Membrane</keyword>
<feature type="transmembrane region" description="Helical" evidence="1">
    <location>
        <begin position="232"/>
        <end position="252"/>
    </location>
</feature>
<sequence>MQPSTVRCAAETVTIFVATSVAVLAIMLPISFASLAGSLHVDLLVFNVPRAMTGAAFIAVITAAVTVAIGSVRTARWTALIALVGILVNHLALIPDSADGHLDVLSLPTLNFIDALLAGAVVGALAVAVWNEPLLRTVYLFGALGGTILGDLTQSPTDPNSDGFSGTLGGTLPLWFIAASVLALAYFALTTPASPSLITETAIPLAPVFSAVVAFTTTIVTALAVASHKTSAPYLIVASIVAIAAAVAAAMILPGRDGILVLLMSSFSVAGSLVITLPRSGWVDLATLAATAAGLLIGIRTPRPLVAATSVFALACLVLAADVFAPPATLTAALGCLALGSVAGYCLGTAVPQSPTSGTVGLAILFVPSIGVALSDIDFGHLAYSSSWYRTTDVDRGAAPGAVAVAVALGCTIAVLALLRLRSAPPKIVSP</sequence>
<keyword evidence="1" id="KW-1133">Transmembrane helix</keyword>
<dbReference type="Proteomes" id="UP000233766">
    <property type="component" value="Unassembled WGS sequence"/>
</dbReference>
<dbReference type="AlphaFoldDB" id="A0A2N3VFK9"/>
<evidence type="ECO:0008006" key="4">
    <source>
        <dbReference type="Google" id="ProtNLM"/>
    </source>
</evidence>
<dbReference type="OrthoDB" id="4539991at2"/>